<dbReference type="Proteomes" id="UP000037035">
    <property type="component" value="Unassembled WGS sequence"/>
</dbReference>
<organism evidence="2 3">
    <name type="scientific">Puccinia sorghi</name>
    <dbReference type="NCBI Taxonomy" id="27349"/>
    <lineage>
        <taxon>Eukaryota</taxon>
        <taxon>Fungi</taxon>
        <taxon>Dikarya</taxon>
        <taxon>Basidiomycota</taxon>
        <taxon>Pucciniomycotina</taxon>
        <taxon>Pucciniomycetes</taxon>
        <taxon>Pucciniales</taxon>
        <taxon>Pucciniaceae</taxon>
        <taxon>Puccinia</taxon>
    </lineage>
</organism>
<dbReference type="AlphaFoldDB" id="A0A0L6V5F0"/>
<comment type="caution">
    <text evidence="2">The sequence shown here is derived from an EMBL/GenBank/DDBJ whole genome shotgun (WGS) entry which is preliminary data.</text>
</comment>
<evidence type="ECO:0000256" key="1">
    <source>
        <dbReference type="SAM" id="Phobius"/>
    </source>
</evidence>
<gene>
    <name evidence="2" type="ORF">VP01_2704g2</name>
</gene>
<evidence type="ECO:0000313" key="3">
    <source>
        <dbReference type="Proteomes" id="UP000037035"/>
    </source>
</evidence>
<dbReference type="EMBL" id="LAVV01007618">
    <property type="protein sequence ID" value="KNZ55340.1"/>
    <property type="molecule type" value="Genomic_DNA"/>
</dbReference>
<name>A0A0L6V5F0_9BASI</name>
<feature type="transmembrane region" description="Helical" evidence="1">
    <location>
        <begin position="67"/>
        <end position="84"/>
    </location>
</feature>
<accession>A0A0L6V5F0</accession>
<proteinExistence type="predicted"/>
<keyword evidence="1" id="KW-0812">Transmembrane</keyword>
<sequence>MARHNHPPMLCRPVCPPAHLLSHCWLLPTESQPWLMLHQPSSPPGVGLIQTRLAWVMQRVGSMQPQVGSTQPWIACFLLFLFFWSRSESTNKKVNKIERTATKKLPLPLFWFFSFFSLLSLWLPSSHSLREVSKISMLGSVESLHSWDKPCTSGESLHICNKPSNSGLWAASSCSGMEFKARVTSFSSLKNTPGISACSSVAASTALNQVCYCINRSKSIKKFLRSHDLPMVNSFPLDTAAQYYASATVNDFIIRTFFFSASSIPLTAATATPFCLCSPKINQLPSPSQSDILTSFVPMHSHPPLIEVQYTICCIDSHPSFPSHTRDHPQLASQNQRLIDSQVLKYISTQLGCFIMLAKRSWKKLNHLIFGSHSILSGRVIFCKQTKKADLRIACANKMIPNCLAITDMGSYILMLNFTGRLQNKKAPKNLLF</sequence>
<keyword evidence="1" id="KW-1133">Transmembrane helix</keyword>
<evidence type="ECO:0000313" key="2">
    <source>
        <dbReference type="EMBL" id="KNZ55340.1"/>
    </source>
</evidence>
<feature type="transmembrane region" description="Helical" evidence="1">
    <location>
        <begin position="105"/>
        <end position="123"/>
    </location>
</feature>
<keyword evidence="3" id="KW-1185">Reference proteome</keyword>
<protein>
    <submittedName>
        <fullName evidence="2">Uncharacterized protein</fullName>
    </submittedName>
</protein>
<keyword evidence="1" id="KW-0472">Membrane</keyword>
<reference evidence="2 3" key="1">
    <citation type="submission" date="2015-08" db="EMBL/GenBank/DDBJ databases">
        <title>Next Generation Sequencing and Analysis of the Genome of Puccinia sorghi L Schw, the Causal Agent of Maize Common Rust.</title>
        <authorList>
            <person name="Rochi L."/>
            <person name="Burguener G."/>
            <person name="Darino M."/>
            <person name="Turjanski A."/>
            <person name="Kreff E."/>
            <person name="Dieguez M.J."/>
            <person name="Sacco F."/>
        </authorList>
    </citation>
    <scope>NUCLEOTIDE SEQUENCE [LARGE SCALE GENOMIC DNA]</scope>
    <source>
        <strain evidence="2 3">RO10H11247</strain>
    </source>
</reference>
<dbReference type="VEuPathDB" id="FungiDB:VP01_2704g2"/>